<name>A0ABU0BRM0_9HYPH</name>
<dbReference type="EMBL" id="JAUSVF010000001">
    <property type="protein sequence ID" value="MDQ0320879.1"/>
    <property type="molecule type" value="Genomic_DNA"/>
</dbReference>
<accession>A0ABU0BRM0</accession>
<organism evidence="1 2">
    <name type="scientific">Pararhizobium capsulatum DSM 1112</name>
    <dbReference type="NCBI Taxonomy" id="1121113"/>
    <lineage>
        <taxon>Bacteria</taxon>
        <taxon>Pseudomonadati</taxon>
        <taxon>Pseudomonadota</taxon>
        <taxon>Alphaproteobacteria</taxon>
        <taxon>Hyphomicrobiales</taxon>
        <taxon>Rhizobiaceae</taxon>
        <taxon>Rhizobium/Agrobacterium group</taxon>
        <taxon>Pararhizobium</taxon>
    </lineage>
</organism>
<dbReference type="Pfam" id="PF18742">
    <property type="entry name" value="DpnII-MboI"/>
    <property type="match status" value="1"/>
</dbReference>
<protein>
    <submittedName>
        <fullName evidence="1">Uncharacterized protein</fullName>
    </submittedName>
</protein>
<dbReference type="RefSeq" id="WP_307231013.1">
    <property type="nucleotide sequence ID" value="NZ_JAUSVF010000001.1"/>
</dbReference>
<keyword evidence="2" id="KW-1185">Reference proteome</keyword>
<dbReference type="Proteomes" id="UP001230207">
    <property type="component" value="Unassembled WGS sequence"/>
</dbReference>
<sequence length="387" mass="42087">MIDLSTIRQELVRAVAATDAAVHVRAFSAWILGDVDRLSQEVSHASAASENNMLPEQVAALGYGKACDLLTDAQNTLLLNEIQQFSGRKFFSAGRPLRVEIDGIALLGIALVVREFPARTWLSDLLSRSSKEVGENAWTLGLVSAARDLLGTGPTLQAPPELAFALALRGIGNADDGLATSAWQSASQLPSSPNLGLERLSVRLSAFDGVVARSSHVRIASPGLDDLLLALRGVPRAMKHWTFETKPRTPRSEIAVWHVENEYHVQALLWTILAPIFPDLEDEENLPSVGHKRPRVDLAVPSIRTLIEVKYMRGGAQSDFAKVTDEVAADASLYLSTTKAFDKIVAFVWDDSAHSEQHHELQSGLEKIKGVEAAVVVSRPGRMGRRS</sequence>
<gene>
    <name evidence="1" type="ORF">QO002_003017</name>
</gene>
<proteinExistence type="predicted"/>
<comment type="caution">
    <text evidence="1">The sequence shown here is derived from an EMBL/GenBank/DDBJ whole genome shotgun (WGS) entry which is preliminary data.</text>
</comment>
<reference evidence="1 2" key="1">
    <citation type="submission" date="2023-07" db="EMBL/GenBank/DDBJ databases">
        <title>Genomic Encyclopedia of Type Strains, Phase IV (KMG-IV): sequencing the most valuable type-strain genomes for metagenomic binning, comparative biology and taxonomic classification.</title>
        <authorList>
            <person name="Goeker M."/>
        </authorList>
    </citation>
    <scope>NUCLEOTIDE SEQUENCE [LARGE SCALE GENOMIC DNA]</scope>
    <source>
        <strain evidence="1 2">DSM 1112</strain>
    </source>
</reference>
<evidence type="ECO:0000313" key="1">
    <source>
        <dbReference type="EMBL" id="MDQ0320879.1"/>
    </source>
</evidence>
<evidence type="ECO:0000313" key="2">
    <source>
        <dbReference type="Proteomes" id="UP001230207"/>
    </source>
</evidence>